<keyword evidence="6" id="KW-0472">Membrane</keyword>
<dbReference type="InterPro" id="IPR020084">
    <property type="entry name" value="NUDIX_hydrolase_CS"/>
</dbReference>
<dbReference type="Pfam" id="PF00293">
    <property type="entry name" value="NUDIX"/>
    <property type="match status" value="1"/>
</dbReference>
<feature type="transmembrane region" description="Helical" evidence="6">
    <location>
        <begin position="380"/>
        <end position="397"/>
    </location>
</feature>
<dbReference type="SUPFAM" id="SSF48317">
    <property type="entry name" value="Acid phosphatase/Vanadium-dependent haloperoxidase"/>
    <property type="match status" value="1"/>
</dbReference>
<comment type="similarity">
    <text evidence="2">Belongs to the Nudix hydrolase family.</text>
</comment>
<dbReference type="CDD" id="cd01610">
    <property type="entry name" value="PAP2_like"/>
    <property type="match status" value="1"/>
</dbReference>
<dbReference type="Proteomes" id="UP000597206">
    <property type="component" value="Unassembled WGS sequence"/>
</dbReference>
<sequence>MISITHIARADESATAAEGRKGALCLIRAGDQLVVVKELITHTLSLPGGMIEQGESARLAAQRETWEETGLVVDIKAKLGETETGIFFDCVSQSNLLVYQQDNNEGGNTLPAWVAPDYGIETSGAMLIAPNRVDAADYRFPEQWPMIKHFFNRATSQPTRSVSNMVQVAPWLNQLELKWIYDIQNSVSSMPSSVAQVVVSLVQFGNVFTSPILALVLFPILFYYLRQEIVLKLFFSMACTSLLCLLLQQGLHCPRPYVFLPILEYPHIAGYSLPSVITAILVSSVFMLWQEKDNIDLPYWLPVLIGAIVWEIVAQFFTGNAFLTDMLLGSILGMIVSWNIYQVENRSEYDFMGLLKSYKAWLGLSVMTLVFTLIWPTPGFRTWLAILPAASIAMFLVRQIEQQVSLLRSLAAAATIVFLHWLFNLAATWVSYSTPGSIMVTYVHYGVIVLVFAFICFGGFDWQKVRQIRFSVHKNVDV</sequence>
<proteinExistence type="inferred from homology"/>
<evidence type="ECO:0000256" key="6">
    <source>
        <dbReference type="SAM" id="Phobius"/>
    </source>
</evidence>
<dbReference type="InterPro" id="IPR015797">
    <property type="entry name" value="NUDIX_hydrolase-like_dom_sf"/>
</dbReference>
<dbReference type="InterPro" id="IPR036938">
    <property type="entry name" value="PAP2/HPO_sf"/>
</dbReference>
<gene>
    <name evidence="8" type="ORF">I1A42_08425</name>
</gene>
<evidence type="ECO:0000256" key="5">
    <source>
        <dbReference type="ARBA" id="ARBA00022842"/>
    </source>
</evidence>
<accession>A0ABS0GDU5</accession>
<feature type="transmembrane region" description="Helical" evidence="6">
    <location>
        <begin position="323"/>
        <end position="341"/>
    </location>
</feature>
<evidence type="ECO:0000256" key="1">
    <source>
        <dbReference type="ARBA" id="ARBA00001946"/>
    </source>
</evidence>
<feature type="domain" description="Nudix hydrolase" evidence="7">
    <location>
        <begin position="18"/>
        <end position="151"/>
    </location>
</feature>
<dbReference type="PANTHER" id="PTHR43758">
    <property type="entry name" value="7,8-DIHYDRO-8-OXOGUANINE TRIPHOSPHATASE"/>
    <property type="match status" value="1"/>
</dbReference>
<organism evidence="8 9">
    <name type="scientific">Vibrio nitrifigilis</name>
    <dbReference type="NCBI Taxonomy" id="2789781"/>
    <lineage>
        <taxon>Bacteria</taxon>
        <taxon>Pseudomonadati</taxon>
        <taxon>Pseudomonadota</taxon>
        <taxon>Gammaproteobacteria</taxon>
        <taxon>Vibrionales</taxon>
        <taxon>Vibrionaceae</taxon>
        <taxon>Vibrio</taxon>
    </lineage>
</organism>
<protein>
    <submittedName>
        <fullName evidence="8">NUDIX domain-containing protein</fullName>
    </submittedName>
</protein>
<dbReference type="PANTHER" id="PTHR43758:SF8">
    <property type="entry name" value="8-OXO-DGTP DIPHOSPHATASE YTKD-RELATED"/>
    <property type="match status" value="1"/>
</dbReference>
<dbReference type="EMBL" id="JADPMR010000001">
    <property type="protein sequence ID" value="MBF9000585.1"/>
    <property type="molecule type" value="Genomic_DNA"/>
</dbReference>
<feature type="transmembrane region" description="Helical" evidence="6">
    <location>
        <begin position="442"/>
        <end position="460"/>
    </location>
</feature>
<keyword evidence="3" id="KW-0479">Metal-binding</keyword>
<feature type="transmembrane region" description="Helical" evidence="6">
    <location>
        <begin position="299"/>
        <end position="317"/>
    </location>
</feature>
<feature type="transmembrane region" description="Helical" evidence="6">
    <location>
        <begin position="409"/>
        <end position="430"/>
    </location>
</feature>
<keyword evidence="6" id="KW-0812">Transmembrane</keyword>
<feature type="transmembrane region" description="Helical" evidence="6">
    <location>
        <begin position="229"/>
        <end position="248"/>
    </location>
</feature>
<feature type="transmembrane region" description="Helical" evidence="6">
    <location>
        <begin position="268"/>
        <end position="287"/>
    </location>
</feature>
<keyword evidence="4" id="KW-0378">Hydrolase</keyword>
<comment type="cofactor">
    <cofactor evidence="1">
        <name>Mg(2+)</name>
        <dbReference type="ChEBI" id="CHEBI:18420"/>
    </cofactor>
</comment>
<dbReference type="CDD" id="cd02883">
    <property type="entry name" value="NUDIX_Hydrolase"/>
    <property type="match status" value="1"/>
</dbReference>
<dbReference type="InterPro" id="IPR000086">
    <property type="entry name" value="NUDIX_hydrolase_dom"/>
</dbReference>
<evidence type="ECO:0000313" key="9">
    <source>
        <dbReference type="Proteomes" id="UP000597206"/>
    </source>
</evidence>
<reference evidence="8 9" key="1">
    <citation type="submission" date="2020-11" db="EMBL/GenBank/DDBJ databases">
        <title>Vibrio nitrifigilis sp. nov., a marine nitrogen-fixing bacterium isolated from the lagoon sediment of an islet inside an atoll.</title>
        <authorList>
            <person name="Wang L.-T."/>
            <person name="Shieh W.Y."/>
        </authorList>
    </citation>
    <scope>NUCLEOTIDE SEQUENCE [LARGE SCALE GENOMIC DNA]</scope>
    <source>
        <strain evidence="8 9">NFV-1</strain>
    </source>
</reference>
<evidence type="ECO:0000256" key="4">
    <source>
        <dbReference type="ARBA" id="ARBA00022801"/>
    </source>
</evidence>
<evidence type="ECO:0000256" key="3">
    <source>
        <dbReference type="ARBA" id="ARBA00022723"/>
    </source>
</evidence>
<dbReference type="PROSITE" id="PS51462">
    <property type="entry name" value="NUDIX"/>
    <property type="match status" value="1"/>
</dbReference>
<name>A0ABS0GDU5_9VIBR</name>
<keyword evidence="6" id="KW-1133">Transmembrane helix</keyword>
<comment type="caution">
    <text evidence="8">The sequence shown here is derived from an EMBL/GenBank/DDBJ whole genome shotgun (WGS) entry which is preliminary data.</text>
</comment>
<keyword evidence="5" id="KW-0460">Magnesium</keyword>
<feature type="transmembrane region" description="Helical" evidence="6">
    <location>
        <begin position="197"/>
        <end position="222"/>
    </location>
</feature>
<dbReference type="RefSeq" id="WP_196123210.1">
    <property type="nucleotide sequence ID" value="NZ_JADPMR010000001.1"/>
</dbReference>
<evidence type="ECO:0000313" key="8">
    <source>
        <dbReference type="EMBL" id="MBF9000585.1"/>
    </source>
</evidence>
<dbReference type="PROSITE" id="PS00893">
    <property type="entry name" value="NUDIX_BOX"/>
    <property type="match status" value="1"/>
</dbReference>
<evidence type="ECO:0000259" key="7">
    <source>
        <dbReference type="PROSITE" id="PS51462"/>
    </source>
</evidence>
<evidence type="ECO:0000256" key="2">
    <source>
        <dbReference type="ARBA" id="ARBA00005582"/>
    </source>
</evidence>
<dbReference type="Gene3D" id="3.90.79.10">
    <property type="entry name" value="Nucleoside Triphosphate Pyrophosphohydrolase"/>
    <property type="match status" value="1"/>
</dbReference>
<keyword evidence="9" id="KW-1185">Reference proteome</keyword>
<feature type="transmembrane region" description="Helical" evidence="6">
    <location>
        <begin position="353"/>
        <end position="374"/>
    </location>
</feature>
<dbReference type="SUPFAM" id="SSF55811">
    <property type="entry name" value="Nudix"/>
    <property type="match status" value="1"/>
</dbReference>